<dbReference type="InterPro" id="IPR015168">
    <property type="entry name" value="SsuA/THI5"/>
</dbReference>
<dbReference type="Proteomes" id="UP000448235">
    <property type="component" value="Unassembled WGS sequence"/>
</dbReference>
<dbReference type="PANTHER" id="PTHR31528:SF3">
    <property type="entry name" value="THIAMINE BIOSYNTHESIS PROTEIN HI_0357-RELATED"/>
    <property type="match status" value="1"/>
</dbReference>
<dbReference type="EMBL" id="WUTS01000001">
    <property type="protein sequence ID" value="NAW12242.1"/>
    <property type="molecule type" value="Genomic_DNA"/>
</dbReference>
<evidence type="ECO:0000313" key="4">
    <source>
        <dbReference type="Proteomes" id="UP000448235"/>
    </source>
</evidence>
<sequence length="398" mass="43429">MPKQHASPYWRHRCLALSLLVLQTLTPPLTWAAESLEAPPPPLTLEGDVMVPNIEPLPKAASESRKGGESEEIPLGDQAELVEPAIPVPSVIHSPPEPLAPPPLEALTIMLDWYPSLHHAALILAASNGLPQREGLELEIRTPADPGAPLRLLDARLIDLALTHQLQLHLQVDRGKAPLRVATLVDTPLTGVVTRESAGVEGPEGFAGLSLGHATDVARDILLPALIEPHGISTDEVQLVETGFALATAMTEQTLDGLVTPLRLTLPRQLANRGVANRLLKVEEYGIPHHDGLILVAHRDQFPRLREPINELLDILRETTLWIIEHPNAAWEALIEQEPTLDTSANRASWNANLLRMSAQPAALDSRRYRRVEAYLHENGLIDTISPLEKLAVDPGAQ</sequence>
<dbReference type="Pfam" id="PF09084">
    <property type="entry name" value="NMT1"/>
    <property type="match status" value="1"/>
</dbReference>
<dbReference type="SUPFAM" id="SSF53850">
    <property type="entry name" value="Periplasmic binding protein-like II"/>
    <property type="match status" value="1"/>
</dbReference>
<name>A0A7X5AKE3_9GAMM</name>
<evidence type="ECO:0000256" key="1">
    <source>
        <dbReference type="SAM" id="SignalP"/>
    </source>
</evidence>
<feature type="domain" description="SsuA/THI5-like" evidence="2">
    <location>
        <begin position="118"/>
        <end position="330"/>
    </location>
</feature>
<dbReference type="RefSeq" id="WP_161422768.1">
    <property type="nucleotide sequence ID" value="NZ_JARWMY010000006.1"/>
</dbReference>
<dbReference type="InterPro" id="IPR027939">
    <property type="entry name" value="NMT1/THI5"/>
</dbReference>
<dbReference type="AlphaFoldDB" id="A0A7X5AKE3"/>
<feature type="chain" id="PRO_5031054564" evidence="1">
    <location>
        <begin position="33"/>
        <end position="398"/>
    </location>
</feature>
<accession>A0A7X5AKE3</accession>
<proteinExistence type="predicted"/>
<keyword evidence="1" id="KW-0732">Signal</keyword>
<dbReference type="Gene3D" id="3.40.190.10">
    <property type="entry name" value="Periplasmic binding protein-like II"/>
    <property type="match status" value="2"/>
</dbReference>
<reference evidence="3 4" key="1">
    <citation type="submission" date="2019-12" db="EMBL/GenBank/DDBJ databases">
        <title>Draft genome sequencing of Halomonas icarensis D1-1.</title>
        <authorList>
            <person name="Pandiyan K."/>
            <person name="Kushwaha P."/>
            <person name="Gowdham M."/>
            <person name="Chakdar H."/>
            <person name="Singh A."/>
            <person name="Kumar M."/>
            <person name="Saxena A.K."/>
        </authorList>
    </citation>
    <scope>NUCLEOTIDE SEQUENCE [LARGE SCALE GENOMIC DNA]</scope>
    <source>
        <strain evidence="3 4">D1-1</strain>
    </source>
</reference>
<protein>
    <submittedName>
        <fullName evidence="3">ABC transporter substrate-binding protein</fullName>
    </submittedName>
</protein>
<keyword evidence="4" id="KW-1185">Reference proteome</keyword>
<gene>
    <name evidence="3" type="ORF">GRB80_05230</name>
</gene>
<evidence type="ECO:0000259" key="2">
    <source>
        <dbReference type="Pfam" id="PF09084"/>
    </source>
</evidence>
<dbReference type="PANTHER" id="PTHR31528">
    <property type="entry name" value="4-AMINO-5-HYDROXYMETHYL-2-METHYLPYRIMIDINE PHOSPHATE SYNTHASE THI11-RELATED"/>
    <property type="match status" value="1"/>
</dbReference>
<comment type="caution">
    <text evidence="3">The sequence shown here is derived from an EMBL/GenBank/DDBJ whole genome shotgun (WGS) entry which is preliminary data.</text>
</comment>
<evidence type="ECO:0000313" key="3">
    <source>
        <dbReference type="EMBL" id="NAW12242.1"/>
    </source>
</evidence>
<dbReference type="GO" id="GO:0009228">
    <property type="term" value="P:thiamine biosynthetic process"/>
    <property type="evidence" value="ECO:0007669"/>
    <property type="project" value="InterPro"/>
</dbReference>
<organism evidence="3 4">
    <name type="scientific">Halomonas icarae</name>
    <dbReference type="NCBI Taxonomy" id="2691040"/>
    <lineage>
        <taxon>Bacteria</taxon>
        <taxon>Pseudomonadati</taxon>
        <taxon>Pseudomonadota</taxon>
        <taxon>Gammaproteobacteria</taxon>
        <taxon>Oceanospirillales</taxon>
        <taxon>Halomonadaceae</taxon>
        <taxon>Halomonas</taxon>
    </lineage>
</organism>
<feature type="signal peptide" evidence="1">
    <location>
        <begin position="1"/>
        <end position="32"/>
    </location>
</feature>